<comment type="similarity">
    <text evidence="2">Belongs to the peptidase M1 family.</text>
</comment>
<evidence type="ECO:0000256" key="12">
    <source>
        <dbReference type="PIRSR" id="PIRSR634016-3"/>
    </source>
</evidence>
<dbReference type="Proteomes" id="UP000075886">
    <property type="component" value="Unassembled WGS sequence"/>
</dbReference>
<dbReference type="CDD" id="cd09601">
    <property type="entry name" value="M1_APN-Q_like"/>
    <property type="match status" value="1"/>
</dbReference>
<dbReference type="GO" id="GO:0070006">
    <property type="term" value="F:metalloaminopeptidase activity"/>
    <property type="evidence" value="ECO:0007669"/>
    <property type="project" value="TreeGrafter"/>
</dbReference>
<feature type="compositionally biased region" description="Polar residues" evidence="14">
    <location>
        <begin position="174"/>
        <end position="186"/>
    </location>
</feature>
<dbReference type="PRINTS" id="PR00756">
    <property type="entry name" value="ALADIPTASE"/>
</dbReference>
<comment type="cofactor">
    <cofactor evidence="12">
        <name>Zn(2+)</name>
        <dbReference type="ChEBI" id="CHEBI:29105"/>
    </cofactor>
    <text evidence="12">Binds 1 zinc ion per subunit.</text>
</comment>
<keyword evidence="4" id="KW-0336">GPI-anchor</keyword>
<evidence type="ECO:0000256" key="8">
    <source>
        <dbReference type="ARBA" id="ARBA00022833"/>
    </source>
</evidence>
<dbReference type="AlphaFoldDB" id="A0A182QNL7"/>
<dbReference type="GO" id="GO:0005615">
    <property type="term" value="C:extracellular space"/>
    <property type="evidence" value="ECO:0007669"/>
    <property type="project" value="TreeGrafter"/>
</dbReference>
<dbReference type="SUPFAM" id="SSF55486">
    <property type="entry name" value="Metalloproteases ('zincins'), catalytic domain"/>
    <property type="match status" value="1"/>
</dbReference>
<dbReference type="Gene3D" id="2.60.40.1910">
    <property type="match status" value="1"/>
</dbReference>
<name>A0A182QNL7_9DIPT</name>
<evidence type="ECO:0000259" key="16">
    <source>
        <dbReference type="Pfam" id="PF11838"/>
    </source>
</evidence>
<keyword evidence="4" id="KW-0325">Glycoprotein</keyword>
<dbReference type="InterPro" id="IPR014782">
    <property type="entry name" value="Peptidase_M1_dom"/>
</dbReference>
<dbReference type="SUPFAM" id="SSF63737">
    <property type="entry name" value="Leukotriene A4 hydrolase N-terminal domain"/>
    <property type="match status" value="1"/>
</dbReference>
<dbReference type="GO" id="GO:0008270">
    <property type="term" value="F:zinc ion binding"/>
    <property type="evidence" value="ECO:0007669"/>
    <property type="project" value="InterPro"/>
</dbReference>
<evidence type="ECO:0000313" key="18">
    <source>
        <dbReference type="EnsemblMetazoa" id="AFAF013795-PA"/>
    </source>
</evidence>
<comment type="subcellular location">
    <subcellularLocation>
        <location evidence="1">Cell membrane</location>
        <topology evidence="1">Lipid-anchor</topology>
        <topology evidence="1">GPI-anchor</topology>
    </subcellularLocation>
</comment>
<feature type="active site" description="Proton acceptor" evidence="11">
    <location>
        <position position="507"/>
    </location>
</feature>
<dbReference type="InterPro" id="IPR024571">
    <property type="entry name" value="ERAP1-like_C_dom"/>
</dbReference>
<dbReference type="EnsemblMetazoa" id="AFAF013795-RA">
    <property type="protein sequence ID" value="AFAF013795-PA"/>
    <property type="gene ID" value="AFAF013795"/>
</dbReference>
<dbReference type="Gene3D" id="2.60.40.1730">
    <property type="entry name" value="tricorn interacting facor f3 domain"/>
    <property type="match status" value="1"/>
</dbReference>
<dbReference type="InterPro" id="IPR034016">
    <property type="entry name" value="M1_APN-typ"/>
</dbReference>
<sequence length="1067" mass="120173">MQMFCFNRVNYLHWFKALPLRSTPKPGCSANTVACQIIGRGSGSVVVKQCIFTPSSSVTSPRPTSSAWQQRFLLLRERKTPSAACVRRRCAAASWQPSNGCFVISSSQALARPVTTLTAVVSSASSARHRNFIGRDKQSRILPYATGSVNPLQPSTIRRNLSVRAHCRNIATTTNSGNSISDVSETSEFKMSPSASTAATGTKPKFQRLPTNVLPEHYELTLKPNLTALTFEGNTTVQLKINTATDRVTLNALDLKIGKATVTFGEQTLAAQDIQFDADQETACFVFGTEIPPGGASLAVEFTGELNDKMKGFYRSKYFSATGEERYAGVTQFEATDARRCFPCWDEPAIKATFDITLVVPKDRVALSNMPVREERTADGDESLRVLRFDRTPIMSTYLVAVVVGEYDYVEDKSADGVLVRVYTPVGKREQGRFALDVATKVLPYYKDYFNIAYPLPKMDLIAISDFSAGAMENWGLITYRETFVLVDPENTSLIRKQSIALTVGHEIAHQWFGNLVTMEWWTHLWLNEGYASFVEFLCVDHLFPDYDIWTQFVTDMYTRALELDCLRNSHPIEVPVGHPSEIDEIFDEISYNKGASVIRMLHHYIGDADFKKGMHVYLTRHQYRNTSTEDLWNALQEASSKPVGAVMSTWIKQMGFPVVRVLSSQQLDGNRRLLRIAQEKFCADGCQPAEPCRWLIPINISTPASPNAVSTVLEADTADITVEGVKADDWVKINPGTIGYYRTQYPADMLEQFLPAIKDTTLPPLDRLGLIDDLFALVQAGKSSTVDALKVIDAYRNESNYTVWSSITNCLSKLQLLLSHTPVEKQFGEYGVRLYQPVAEKLGWDVKPGESHLDTLLRSLVLNRLVSFGCPKTVAEAKRRFEEHAQNKRVLPADLRSTCYRAVLQNGDLATYDEMLRLYRATDLHEEKDRISRALGSIGNVDILRKVIDFAMSEEVRAQDAVFVIVSVALNPKGRDMAWDYFCERWQVLLNQYEGGFLLARLIKYLTENFSTEERAREVEQFFREHDFPGTERTVSQSIETIRLNADWMRRDLDAIAAYLKQQQEK</sequence>
<evidence type="ECO:0000256" key="3">
    <source>
        <dbReference type="ARBA" id="ARBA00022438"/>
    </source>
</evidence>
<evidence type="ECO:0000259" key="15">
    <source>
        <dbReference type="Pfam" id="PF01433"/>
    </source>
</evidence>
<dbReference type="PANTHER" id="PTHR11533">
    <property type="entry name" value="PROTEASE M1 ZINC METALLOPROTEASE"/>
    <property type="match status" value="1"/>
</dbReference>
<keyword evidence="6 12" id="KW-0479">Metal-binding</keyword>
<evidence type="ECO:0000313" key="19">
    <source>
        <dbReference type="Proteomes" id="UP000075886"/>
    </source>
</evidence>
<reference evidence="19" key="1">
    <citation type="submission" date="2014-01" db="EMBL/GenBank/DDBJ databases">
        <title>The Genome Sequence of Anopheles farauti FAR1 (V2).</title>
        <authorList>
            <consortium name="The Broad Institute Genomics Platform"/>
            <person name="Neafsey D.E."/>
            <person name="Besansky N."/>
            <person name="Howell P."/>
            <person name="Walton C."/>
            <person name="Young S.K."/>
            <person name="Zeng Q."/>
            <person name="Gargeya S."/>
            <person name="Fitzgerald M."/>
            <person name="Haas B."/>
            <person name="Abouelleil A."/>
            <person name="Allen A.W."/>
            <person name="Alvarado L."/>
            <person name="Arachchi H.M."/>
            <person name="Berlin A.M."/>
            <person name="Chapman S.B."/>
            <person name="Gainer-Dewar J."/>
            <person name="Goldberg J."/>
            <person name="Griggs A."/>
            <person name="Gujja S."/>
            <person name="Hansen M."/>
            <person name="Howarth C."/>
            <person name="Imamovic A."/>
            <person name="Ireland A."/>
            <person name="Larimer J."/>
            <person name="McCowan C."/>
            <person name="Murphy C."/>
            <person name="Pearson M."/>
            <person name="Poon T.W."/>
            <person name="Priest M."/>
            <person name="Roberts A."/>
            <person name="Saif S."/>
            <person name="Shea T."/>
            <person name="Sisk P."/>
            <person name="Sykes S."/>
            <person name="Wortman J."/>
            <person name="Nusbaum C."/>
            <person name="Birren B."/>
        </authorList>
    </citation>
    <scope>NUCLEOTIDE SEQUENCE [LARGE SCALE GENOMIC DNA]</scope>
    <source>
        <strain evidence="19">FAR1</strain>
    </source>
</reference>
<keyword evidence="10" id="KW-0449">Lipoprotein</keyword>
<keyword evidence="4" id="KW-0472">Membrane</keyword>
<feature type="binding site" evidence="12">
    <location>
        <position position="510"/>
    </location>
    <ligand>
        <name>Zn(2+)</name>
        <dbReference type="ChEBI" id="CHEBI:29105"/>
        <note>catalytic</note>
    </ligand>
</feature>
<feature type="binding site" evidence="12">
    <location>
        <position position="506"/>
    </location>
    <ligand>
        <name>Zn(2+)</name>
        <dbReference type="ChEBI" id="CHEBI:29105"/>
        <note>catalytic</note>
    </ligand>
</feature>
<feature type="domain" description="Peptidase M1 membrane alanine aminopeptidase" evidence="15">
    <location>
        <begin position="434"/>
        <end position="651"/>
    </location>
</feature>
<dbReference type="InterPro" id="IPR027268">
    <property type="entry name" value="Peptidase_M4/M1_CTD_sf"/>
</dbReference>
<dbReference type="GO" id="GO:0006508">
    <property type="term" value="P:proteolysis"/>
    <property type="evidence" value="ECO:0007669"/>
    <property type="project" value="UniProtKB-KW"/>
</dbReference>
<evidence type="ECO:0000256" key="4">
    <source>
        <dbReference type="ARBA" id="ARBA00022622"/>
    </source>
</evidence>
<accession>A0A182QNL7</accession>
<dbReference type="Pfam" id="PF01433">
    <property type="entry name" value="Peptidase_M1"/>
    <property type="match status" value="1"/>
</dbReference>
<evidence type="ECO:0000256" key="13">
    <source>
        <dbReference type="PIRSR" id="PIRSR634016-4"/>
    </source>
</evidence>
<feature type="binding site" evidence="12">
    <location>
        <position position="529"/>
    </location>
    <ligand>
        <name>Zn(2+)</name>
        <dbReference type="ChEBI" id="CHEBI:29105"/>
        <note>catalytic</note>
    </ligand>
</feature>
<evidence type="ECO:0000256" key="14">
    <source>
        <dbReference type="SAM" id="MobiDB-lite"/>
    </source>
</evidence>
<keyword evidence="8 12" id="KW-0862">Zinc</keyword>
<dbReference type="InterPro" id="IPR050344">
    <property type="entry name" value="Peptidase_M1_aminopeptidases"/>
</dbReference>
<evidence type="ECO:0000256" key="2">
    <source>
        <dbReference type="ARBA" id="ARBA00010136"/>
    </source>
</evidence>
<dbReference type="GO" id="GO:0042277">
    <property type="term" value="F:peptide binding"/>
    <property type="evidence" value="ECO:0007669"/>
    <property type="project" value="TreeGrafter"/>
</dbReference>
<dbReference type="InterPro" id="IPR001930">
    <property type="entry name" value="Peptidase_M1"/>
</dbReference>
<dbReference type="STRING" id="69004.A0A182QNL7"/>
<dbReference type="Gene3D" id="1.25.50.20">
    <property type="match status" value="1"/>
</dbReference>
<evidence type="ECO:0000256" key="7">
    <source>
        <dbReference type="ARBA" id="ARBA00022801"/>
    </source>
</evidence>
<dbReference type="Pfam" id="PF11838">
    <property type="entry name" value="ERAP1_C"/>
    <property type="match status" value="1"/>
</dbReference>
<dbReference type="GO" id="GO:0005886">
    <property type="term" value="C:plasma membrane"/>
    <property type="evidence" value="ECO:0007669"/>
    <property type="project" value="UniProtKB-SubCell"/>
</dbReference>
<protein>
    <recommendedName>
        <fullName evidence="20">Puromycin-sensitive aminopeptidase</fullName>
    </recommendedName>
</protein>
<dbReference type="InterPro" id="IPR045357">
    <property type="entry name" value="Aminopeptidase_N-like_N"/>
</dbReference>
<feature type="site" description="Transition state stabilizer" evidence="13">
    <location>
        <position position="592"/>
    </location>
</feature>
<evidence type="ECO:0000256" key="5">
    <source>
        <dbReference type="ARBA" id="ARBA00022670"/>
    </source>
</evidence>
<evidence type="ECO:0000256" key="10">
    <source>
        <dbReference type="ARBA" id="ARBA00023288"/>
    </source>
</evidence>
<dbReference type="GO" id="GO:0098552">
    <property type="term" value="C:side of membrane"/>
    <property type="evidence" value="ECO:0007669"/>
    <property type="project" value="UniProtKB-KW"/>
</dbReference>
<dbReference type="GO" id="GO:0005737">
    <property type="term" value="C:cytoplasm"/>
    <property type="evidence" value="ECO:0007669"/>
    <property type="project" value="UniProtKB-SubCell"/>
</dbReference>
<keyword evidence="9" id="KW-0482">Metalloprotease</keyword>
<keyword evidence="5" id="KW-0645">Protease</keyword>
<proteinExistence type="inferred from homology"/>
<dbReference type="GO" id="GO:0016285">
    <property type="term" value="F:alanyl aminopeptidase activity"/>
    <property type="evidence" value="ECO:0007669"/>
    <property type="project" value="UniProtKB-EC"/>
</dbReference>
<feature type="domain" description="ERAP1-like C-terminal" evidence="16">
    <location>
        <begin position="731"/>
        <end position="1044"/>
    </location>
</feature>
<evidence type="ECO:0000256" key="6">
    <source>
        <dbReference type="ARBA" id="ARBA00022723"/>
    </source>
</evidence>
<evidence type="ECO:0008006" key="20">
    <source>
        <dbReference type="Google" id="ProtNLM"/>
    </source>
</evidence>
<dbReference type="VEuPathDB" id="VectorBase:AFAF013795"/>
<evidence type="ECO:0000256" key="9">
    <source>
        <dbReference type="ARBA" id="ARBA00023049"/>
    </source>
</evidence>
<feature type="domain" description="Aminopeptidase N-like N-terminal" evidence="17">
    <location>
        <begin position="215"/>
        <end position="399"/>
    </location>
</feature>
<dbReference type="PANTHER" id="PTHR11533:SF174">
    <property type="entry name" value="PUROMYCIN-SENSITIVE AMINOPEPTIDASE-RELATED"/>
    <property type="match status" value="1"/>
</dbReference>
<reference evidence="18" key="2">
    <citation type="submission" date="2020-05" db="UniProtKB">
        <authorList>
            <consortium name="EnsemblMetazoa"/>
        </authorList>
    </citation>
    <scope>IDENTIFICATION</scope>
    <source>
        <strain evidence="18">FAR1</strain>
    </source>
</reference>
<dbReference type="Pfam" id="PF17900">
    <property type="entry name" value="Peptidase_M1_N"/>
    <property type="match status" value="1"/>
</dbReference>
<dbReference type="InterPro" id="IPR042097">
    <property type="entry name" value="Aminopeptidase_N-like_N_sf"/>
</dbReference>
<organism evidence="18 19">
    <name type="scientific">Anopheles farauti</name>
    <dbReference type="NCBI Taxonomy" id="69004"/>
    <lineage>
        <taxon>Eukaryota</taxon>
        <taxon>Metazoa</taxon>
        <taxon>Ecdysozoa</taxon>
        <taxon>Arthropoda</taxon>
        <taxon>Hexapoda</taxon>
        <taxon>Insecta</taxon>
        <taxon>Pterygota</taxon>
        <taxon>Neoptera</taxon>
        <taxon>Endopterygota</taxon>
        <taxon>Diptera</taxon>
        <taxon>Nematocera</taxon>
        <taxon>Culicoidea</taxon>
        <taxon>Culicidae</taxon>
        <taxon>Anophelinae</taxon>
        <taxon>Anopheles</taxon>
    </lineage>
</organism>
<keyword evidence="7" id="KW-0378">Hydrolase</keyword>
<dbReference type="Gene3D" id="1.10.390.10">
    <property type="entry name" value="Neutral Protease Domain 2"/>
    <property type="match status" value="1"/>
</dbReference>
<keyword evidence="19" id="KW-1185">Reference proteome</keyword>
<dbReference type="GO" id="GO:0043171">
    <property type="term" value="P:peptide catabolic process"/>
    <property type="evidence" value="ECO:0007669"/>
    <property type="project" value="TreeGrafter"/>
</dbReference>
<evidence type="ECO:0000256" key="11">
    <source>
        <dbReference type="PIRSR" id="PIRSR634016-1"/>
    </source>
</evidence>
<keyword evidence="3" id="KW-0031">Aminopeptidase</keyword>
<feature type="region of interest" description="Disordered" evidence="14">
    <location>
        <begin position="174"/>
        <end position="204"/>
    </location>
</feature>
<evidence type="ECO:0000256" key="1">
    <source>
        <dbReference type="ARBA" id="ARBA00004609"/>
    </source>
</evidence>
<dbReference type="EMBL" id="AXCN02000881">
    <property type="status" value="NOT_ANNOTATED_CDS"/>
    <property type="molecule type" value="Genomic_DNA"/>
</dbReference>
<evidence type="ECO:0000259" key="17">
    <source>
        <dbReference type="Pfam" id="PF17900"/>
    </source>
</evidence>